<evidence type="ECO:0000313" key="2">
    <source>
        <dbReference type="Proteomes" id="UP000075884"/>
    </source>
</evidence>
<reference evidence="1" key="2">
    <citation type="submission" date="2020-05" db="UniProtKB">
        <authorList>
            <consortium name="EnsemblMetazoa"/>
        </authorList>
    </citation>
    <scope>IDENTIFICATION</scope>
    <source>
        <strain evidence="1">WRAIR2</strain>
    </source>
</reference>
<dbReference type="EnsemblMetazoa" id="ADIR014708-RA">
    <property type="protein sequence ID" value="ADIR014708-PA"/>
    <property type="gene ID" value="ADIR014708"/>
</dbReference>
<sequence>MTILGEPVVAGAGHHQLQQLGRSSSADNGTHAELLTAAGDGSDVDNGNIQDLLNDTDSELSSLSHLGKFSCL</sequence>
<organism evidence="1 2">
    <name type="scientific">Anopheles dirus</name>
    <dbReference type="NCBI Taxonomy" id="7168"/>
    <lineage>
        <taxon>Eukaryota</taxon>
        <taxon>Metazoa</taxon>
        <taxon>Ecdysozoa</taxon>
        <taxon>Arthropoda</taxon>
        <taxon>Hexapoda</taxon>
        <taxon>Insecta</taxon>
        <taxon>Pterygota</taxon>
        <taxon>Neoptera</taxon>
        <taxon>Endopterygota</taxon>
        <taxon>Diptera</taxon>
        <taxon>Nematocera</taxon>
        <taxon>Culicoidea</taxon>
        <taxon>Culicidae</taxon>
        <taxon>Anophelinae</taxon>
        <taxon>Anopheles</taxon>
    </lineage>
</organism>
<dbReference type="Proteomes" id="UP000075884">
    <property type="component" value="Unassembled WGS sequence"/>
</dbReference>
<dbReference type="EnsemblMetazoa" id="ADIR014708-RB">
    <property type="protein sequence ID" value="ADIR014708-PB"/>
    <property type="gene ID" value="ADIR014708"/>
</dbReference>
<accession>A0A182NXZ4</accession>
<protein>
    <submittedName>
        <fullName evidence="1">Uncharacterized protein</fullName>
    </submittedName>
</protein>
<reference evidence="2" key="1">
    <citation type="submission" date="2013-03" db="EMBL/GenBank/DDBJ databases">
        <title>The Genome Sequence of Anopheles dirus WRAIR2.</title>
        <authorList>
            <consortium name="The Broad Institute Genomics Platform"/>
            <person name="Neafsey D.E."/>
            <person name="Walton C."/>
            <person name="Walker B."/>
            <person name="Young S.K."/>
            <person name="Zeng Q."/>
            <person name="Gargeya S."/>
            <person name="Fitzgerald M."/>
            <person name="Haas B."/>
            <person name="Abouelleil A."/>
            <person name="Allen A.W."/>
            <person name="Alvarado L."/>
            <person name="Arachchi H.M."/>
            <person name="Berlin A.M."/>
            <person name="Chapman S.B."/>
            <person name="Gainer-Dewar J."/>
            <person name="Goldberg J."/>
            <person name="Griggs A."/>
            <person name="Gujja S."/>
            <person name="Hansen M."/>
            <person name="Howarth C."/>
            <person name="Imamovic A."/>
            <person name="Ireland A."/>
            <person name="Larimer J."/>
            <person name="McCowan C."/>
            <person name="Murphy C."/>
            <person name="Pearson M."/>
            <person name="Poon T.W."/>
            <person name="Priest M."/>
            <person name="Roberts A."/>
            <person name="Saif S."/>
            <person name="Shea T."/>
            <person name="Sisk P."/>
            <person name="Sykes S."/>
            <person name="Wortman J."/>
            <person name="Nusbaum C."/>
            <person name="Birren B."/>
        </authorList>
    </citation>
    <scope>NUCLEOTIDE SEQUENCE [LARGE SCALE GENOMIC DNA]</scope>
    <source>
        <strain evidence="2">WRAIR2</strain>
    </source>
</reference>
<name>A0A182NXZ4_9DIPT</name>
<dbReference type="VEuPathDB" id="VectorBase:ADIR014708"/>
<proteinExistence type="predicted"/>
<evidence type="ECO:0000313" key="1">
    <source>
        <dbReference type="EnsemblMetazoa" id="ADIR014708-PA"/>
    </source>
</evidence>
<dbReference type="AlphaFoldDB" id="A0A182NXZ4"/>
<keyword evidence="2" id="KW-1185">Reference proteome</keyword>